<evidence type="ECO:0000313" key="4">
    <source>
        <dbReference type="Proteomes" id="UP001596058"/>
    </source>
</evidence>
<evidence type="ECO:0000256" key="1">
    <source>
        <dbReference type="SAM" id="MobiDB-lite"/>
    </source>
</evidence>
<accession>A0ABW1DAS3</accession>
<evidence type="ECO:0000259" key="2">
    <source>
        <dbReference type="Pfam" id="PF13635"/>
    </source>
</evidence>
<reference evidence="4" key="1">
    <citation type="journal article" date="2019" name="Int. J. Syst. Evol. Microbiol.">
        <title>The Global Catalogue of Microorganisms (GCM) 10K type strain sequencing project: providing services to taxonomists for standard genome sequencing and annotation.</title>
        <authorList>
            <consortium name="The Broad Institute Genomics Platform"/>
            <consortium name="The Broad Institute Genome Sequencing Center for Infectious Disease"/>
            <person name="Wu L."/>
            <person name="Ma J."/>
        </authorList>
    </citation>
    <scope>NUCLEOTIDE SEQUENCE [LARGE SCALE GENOMIC DNA]</scope>
    <source>
        <strain evidence="4">CCUG 53903</strain>
    </source>
</reference>
<feature type="domain" description="DUF4143" evidence="2">
    <location>
        <begin position="86"/>
        <end position="214"/>
    </location>
</feature>
<gene>
    <name evidence="3" type="ORF">ACFPZ3_61695</name>
</gene>
<dbReference type="PANTHER" id="PTHR43566">
    <property type="entry name" value="CONSERVED PROTEIN"/>
    <property type="match status" value="1"/>
</dbReference>
<name>A0ABW1DAS3_9ACTN</name>
<dbReference type="Pfam" id="PF13635">
    <property type="entry name" value="DUF4143"/>
    <property type="match status" value="1"/>
</dbReference>
<organism evidence="3 4">
    <name type="scientific">Nonomuraea insulae</name>
    <dbReference type="NCBI Taxonomy" id="1616787"/>
    <lineage>
        <taxon>Bacteria</taxon>
        <taxon>Bacillati</taxon>
        <taxon>Actinomycetota</taxon>
        <taxon>Actinomycetes</taxon>
        <taxon>Streptosporangiales</taxon>
        <taxon>Streptosporangiaceae</taxon>
        <taxon>Nonomuraea</taxon>
    </lineage>
</organism>
<evidence type="ECO:0000313" key="3">
    <source>
        <dbReference type="EMBL" id="MFC5834330.1"/>
    </source>
</evidence>
<dbReference type="PANTHER" id="PTHR43566:SF2">
    <property type="entry name" value="DUF4143 DOMAIN-CONTAINING PROTEIN"/>
    <property type="match status" value="1"/>
</dbReference>
<dbReference type="Proteomes" id="UP001596058">
    <property type="component" value="Unassembled WGS sequence"/>
</dbReference>
<dbReference type="RefSeq" id="WP_379523745.1">
    <property type="nucleotide sequence ID" value="NZ_JBHSPA010000110.1"/>
</dbReference>
<feature type="region of interest" description="Disordered" evidence="1">
    <location>
        <begin position="18"/>
        <end position="42"/>
    </location>
</feature>
<dbReference type="EMBL" id="JBHSPA010000110">
    <property type="protein sequence ID" value="MFC5834330.1"/>
    <property type="molecule type" value="Genomic_DNA"/>
</dbReference>
<dbReference type="InterPro" id="IPR025420">
    <property type="entry name" value="DUF4143"/>
</dbReference>
<dbReference type="GO" id="GO:0005524">
    <property type="term" value="F:ATP binding"/>
    <property type="evidence" value="ECO:0007669"/>
    <property type="project" value="UniProtKB-KW"/>
</dbReference>
<proteinExistence type="predicted"/>
<keyword evidence="3" id="KW-0067">ATP-binding</keyword>
<sequence>MKSAKLGKPAPRIWENQLRETGTQSTRDRLFPGEGQHGSSTPEVLRLASPVAIRSWFRGYLDTVIFRDIREFAHVNKAQAIPDLIAHVAEGLGLDVATVRTYLAYLETVFLVASAPAWSNNLSSRVTHAPKTYVTDSGLAAYLMDVDAESLLSPGHPALGGLLETFVFAELVKLSTFARRHVTVRHYRDREKREIDFILERRDGSVVGIEVKASATPKSEDAKHLRWLRDKLGDKFQAGYVLHLGRTNLPSGDRIFFSPLSALWGHATPDALVPSLPSL</sequence>
<keyword evidence="3" id="KW-0547">Nucleotide-binding</keyword>
<keyword evidence="4" id="KW-1185">Reference proteome</keyword>
<comment type="caution">
    <text evidence="3">The sequence shown here is derived from an EMBL/GenBank/DDBJ whole genome shotgun (WGS) entry which is preliminary data.</text>
</comment>
<protein>
    <submittedName>
        <fullName evidence="3">ATP-binding protein</fullName>
    </submittedName>
</protein>